<dbReference type="InterPro" id="IPR023365">
    <property type="entry name" value="Sortase_dom-sf"/>
</dbReference>
<evidence type="ECO:0000256" key="3">
    <source>
        <dbReference type="SAM" id="SignalP"/>
    </source>
</evidence>
<dbReference type="SUPFAM" id="SSF63817">
    <property type="entry name" value="Sortase"/>
    <property type="match status" value="1"/>
</dbReference>
<name>A0ABY5S1Y7_9BACL</name>
<keyword evidence="1" id="KW-0378">Hydrolase</keyword>
<sequence>MIKKWILAGLLILMISCTIACSNDTRHVSPAPPPQKQQQKQPHAVKEPDRIQPIQKQKPQTQSSVDKAQSPPASTIKKPLKGVTPVRLYIPAVRIHAKLEPVSVTDKGQMDVPRSTERVGYLASPGTLPGAAGNAVMDGHVDTYNGPAVFFGLKKLKKGDAVVVKGSKGEKVTFVVESVETFKNGEAPIQKIFGSTDEARLNLITCAGKYSRSKKEHEARLVVFAKRVS</sequence>
<proteinExistence type="predicted"/>
<feature type="region of interest" description="Disordered" evidence="2">
    <location>
        <begin position="26"/>
        <end position="78"/>
    </location>
</feature>
<feature type="compositionally biased region" description="Low complexity" evidence="2">
    <location>
        <begin position="51"/>
        <end position="64"/>
    </location>
</feature>
<dbReference type="Pfam" id="PF04203">
    <property type="entry name" value="Sortase"/>
    <property type="match status" value="1"/>
</dbReference>
<keyword evidence="3" id="KW-0732">Signal</keyword>
<gene>
    <name evidence="4" type="ORF">L1F29_18480</name>
</gene>
<dbReference type="EMBL" id="CP091430">
    <property type="protein sequence ID" value="UVI27458.1"/>
    <property type="molecule type" value="Genomic_DNA"/>
</dbReference>
<evidence type="ECO:0000256" key="2">
    <source>
        <dbReference type="SAM" id="MobiDB-lite"/>
    </source>
</evidence>
<dbReference type="InterPro" id="IPR005754">
    <property type="entry name" value="Sortase"/>
</dbReference>
<evidence type="ECO:0000256" key="1">
    <source>
        <dbReference type="ARBA" id="ARBA00022801"/>
    </source>
</evidence>
<reference evidence="4" key="1">
    <citation type="submission" date="2022-01" db="EMBL/GenBank/DDBJ databases">
        <title>Paenibacillus spongiae sp. nov., isolated from marine sponge.</title>
        <authorList>
            <person name="Li Z."/>
            <person name="Zhang M."/>
        </authorList>
    </citation>
    <scope>NUCLEOTIDE SEQUENCE</scope>
    <source>
        <strain evidence="4">PHS-Z3</strain>
    </source>
</reference>
<dbReference type="Gene3D" id="2.40.260.10">
    <property type="entry name" value="Sortase"/>
    <property type="match status" value="1"/>
</dbReference>
<keyword evidence="5" id="KW-1185">Reference proteome</keyword>
<accession>A0ABY5S1Y7</accession>
<dbReference type="RefSeq" id="WP_258383546.1">
    <property type="nucleotide sequence ID" value="NZ_CP091430.1"/>
</dbReference>
<organism evidence="4 5">
    <name type="scientific">Paenibacillus spongiae</name>
    <dbReference type="NCBI Taxonomy" id="2909671"/>
    <lineage>
        <taxon>Bacteria</taxon>
        <taxon>Bacillati</taxon>
        <taxon>Bacillota</taxon>
        <taxon>Bacilli</taxon>
        <taxon>Bacillales</taxon>
        <taxon>Paenibacillaceae</taxon>
        <taxon>Paenibacillus</taxon>
    </lineage>
</organism>
<evidence type="ECO:0000313" key="4">
    <source>
        <dbReference type="EMBL" id="UVI27458.1"/>
    </source>
</evidence>
<feature type="signal peptide" evidence="3">
    <location>
        <begin position="1"/>
        <end position="22"/>
    </location>
</feature>
<dbReference type="PROSITE" id="PS51257">
    <property type="entry name" value="PROKAR_LIPOPROTEIN"/>
    <property type="match status" value="1"/>
</dbReference>
<protein>
    <submittedName>
        <fullName evidence="4">Class F sortase</fullName>
    </submittedName>
</protein>
<dbReference type="InterPro" id="IPR042001">
    <property type="entry name" value="Sortase_F"/>
</dbReference>
<dbReference type="CDD" id="cd05829">
    <property type="entry name" value="Sortase_F"/>
    <property type="match status" value="1"/>
</dbReference>
<evidence type="ECO:0000313" key="5">
    <source>
        <dbReference type="Proteomes" id="UP001057877"/>
    </source>
</evidence>
<dbReference type="Proteomes" id="UP001057877">
    <property type="component" value="Chromosome"/>
</dbReference>
<feature type="chain" id="PRO_5046368548" evidence="3">
    <location>
        <begin position="23"/>
        <end position="229"/>
    </location>
</feature>